<dbReference type="Gene3D" id="2.60.40.60">
    <property type="entry name" value="Cadherins"/>
    <property type="match status" value="2"/>
</dbReference>
<dbReference type="PRINTS" id="PR00205">
    <property type="entry name" value="CADHERIN"/>
</dbReference>
<organism evidence="3 4">
    <name type="scientific">Priapulus caudatus</name>
    <name type="common">Priapulid worm</name>
    <dbReference type="NCBI Taxonomy" id="37621"/>
    <lineage>
        <taxon>Eukaryota</taxon>
        <taxon>Metazoa</taxon>
        <taxon>Ecdysozoa</taxon>
        <taxon>Scalidophora</taxon>
        <taxon>Priapulida</taxon>
        <taxon>Priapulimorpha</taxon>
        <taxon>Priapulimorphida</taxon>
        <taxon>Priapulidae</taxon>
        <taxon>Priapulus</taxon>
    </lineage>
</organism>
<feature type="domain" description="Cadherin" evidence="2">
    <location>
        <begin position="114"/>
        <end position="213"/>
    </location>
</feature>
<dbReference type="SUPFAM" id="SSF49313">
    <property type="entry name" value="Cadherin-like"/>
    <property type="match status" value="2"/>
</dbReference>
<dbReference type="InterPro" id="IPR015919">
    <property type="entry name" value="Cadherin-like_sf"/>
</dbReference>
<dbReference type="PROSITE" id="PS50268">
    <property type="entry name" value="CADHERIN_2"/>
    <property type="match status" value="2"/>
</dbReference>
<proteinExistence type="predicted"/>
<dbReference type="Proteomes" id="UP000695022">
    <property type="component" value="Unplaced"/>
</dbReference>
<reference evidence="4" key="1">
    <citation type="submission" date="2025-08" db="UniProtKB">
        <authorList>
            <consortium name="RefSeq"/>
        </authorList>
    </citation>
    <scope>IDENTIFICATION</scope>
</reference>
<dbReference type="PANTHER" id="PTHR14139">
    <property type="entry name" value="CALSYNTENIN"/>
    <property type="match status" value="1"/>
</dbReference>
<accession>A0ABM1F399</accession>
<evidence type="ECO:0000313" key="4">
    <source>
        <dbReference type="RefSeq" id="XP_014678920.1"/>
    </source>
</evidence>
<evidence type="ECO:0000313" key="3">
    <source>
        <dbReference type="Proteomes" id="UP000695022"/>
    </source>
</evidence>
<keyword evidence="3" id="KW-1185">Reference proteome</keyword>
<gene>
    <name evidence="4" type="primary">LOC106818761</name>
</gene>
<feature type="non-terminal residue" evidence="4">
    <location>
        <position position="225"/>
    </location>
</feature>
<dbReference type="RefSeq" id="XP_014678920.1">
    <property type="nucleotide sequence ID" value="XM_014823434.1"/>
</dbReference>
<feature type="non-terminal residue" evidence="4">
    <location>
        <position position="1"/>
    </location>
</feature>
<sequence>LARPELASEDLLYHGIVKENEQLVQVSPPIRIKTGSAEVCHYRVTRHGELPLEVELVDKVTGEARIVVTSELNCERRQHYKFHFTAIGCDGTHSKSATVRVTVEDVNEYEPYFLETSYTIVVDEGRLYDRIVQVQAKDDDCSPDFGDICKYELENPAEPFAIDEQGYVKNTEPLDWGKSKNYILSVVAYDCGLKASKAVLVNIGVNRICSPQWQGIKEQVDYIPD</sequence>
<feature type="domain" description="Cadherin" evidence="2">
    <location>
        <begin position="42"/>
        <end position="113"/>
    </location>
</feature>
<evidence type="ECO:0000259" key="2">
    <source>
        <dbReference type="PROSITE" id="PS50268"/>
    </source>
</evidence>
<dbReference type="GeneID" id="106818761"/>
<protein>
    <submittedName>
        <fullName evidence="4">Calsyntenin-1-like</fullName>
    </submittedName>
</protein>
<dbReference type="InterPro" id="IPR002126">
    <property type="entry name" value="Cadherin-like_dom"/>
</dbReference>
<dbReference type="SMART" id="SM00112">
    <property type="entry name" value="CA"/>
    <property type="match status" value="2"/>
</dbReference>
<keyword evidence="1" id="KW-0106">Calcium</keyword>
<dbReference type="PANTHER" id="PTHR14139:SF2">
    <property type="entry name" value="CALSYNTENIN-1"/>
    <property type="match status" value="1"/>
</dbReference>
<name>A0ABM1F399_PRICU</name>
<dbReference type="CDD" id="cd11304">
    <property type="entry name" value="Cadherin_repeat"/>
    <property type="match status" value="2"/>
</dbReference>
<evidence type="ECO:0000256" key="1">
    <source>
        <dbReference type="PROSITE-ProRule" id="PRU00043"/>
    </source>
</evidence>